<reference evidence="1 2" key="1">
    <citation type="submission" date="2019-09" db="EMBL/GenBank/DDBJ databases">
        <title>FDA dAtabase for Regulatory Grade micrObial Sequences (FDA-ARGOS): Supporting development and validation of Infectious Disease Dx tests.</title>
        <authorList>
            <person name="Sciortino C."/>
            <person name="Tallon L."/>
            <person name="Sadzewicz L."/>
            <person name="Vavikolanu K."/>
            <person name="Mehta A."/>
            <person name="Aluvathingal J."/>
            <person name="Nadendla S."/>
            <person name="Nandy P."/>
            <person name="Geyer C."/>
            <person name="Yan Y."/>
            <person name="Sichtig H."/>
        </authorList>
    </citation>
    <scope>NUCLEOTIDE SEQUENCE [LARGE SCALE GENOMIC DNA]</scope>
    <source>
        <strain evidence="1 2">FDAARGOS_664</strain>
    </source>
</reference>
<name>A0A5P2H1Z4_9BURK</name>
<dbReference type="AlphaFoldDB" id="A0A5P2H1Z4"/>
<dbReference type="Proteomes" id="UP000322822">
    <property type="component" value="Chromosome 1"/>
</dbReference>
<proteinExistence type="predicted"/>
<protein>
    <submittedName>
        <fullName evidence="1">Uncharacterized protein</fullName>
    </submittedName>
</protein>
<gene>
    <name evidence="1" type="ORF">FOB72_08000</name>
</gene>
<accession>A0A5P2H1Z4</accession>
<dbReference type="EMBL" id="CP044065">
    <property type="protein sequence ID" value="QET01992.1"/>
    <property type="molecule type" value="Genomic_DNA"/>
</dbReference>
<evidence type="ECO:0000313" key="2">
    <source>
        <dbReference type="Proteomes" id="UP000322822"/>
    </source>
</evidence>
<dbReference type="OrthoDB" id="323572at2"/>
<organism evidence="1 2">
    <name type="scientific">Cupriavidus pauculus</name>
    <dbReference type="NCBI Taxonomy" id="82633"/>
    <lineage>
        <taxon>Bacteria</taxon>
        <taxon>Pseudomonadati</taxon>
        <taxon>Pseudomonadota</taxon>
        <taxon>Betaproteobacteria</taxon>
        <taxon>Burkholderiales</taxon>
        <taxon>Burkholderiaceae</taxon>
        <taxon>Cupriavidus</taxon>
    </lineage>
</organism>
<evidence type="ECO:0000313" key="1">
    <source>
        <dbReference type="EMBL" id="QET01992.1"/>
    </source>
</evidence>
<sequence length="408" mass="43091">MNAPLAFRGTLSFGGTFVMVINQPEAGKATIRFEDSPFGLKGAIVGDVRKVSGRGGLAVTALVSDGSDPPPEAVIEALPRIGVRFGIGNGALRGEIEGLPNVALAQGGEPPGTVKTRHPGSAILAGTIHAVATESAPPLASIAGTYTYISETARYPARYFAPLPGSQSAQVGQLRIESDGKFRACPNQVYAEACEPVRSGDAVMTAEVRLADQTRHPGQFEVWSADVLVGRLFAQEDMGKWNLRMAQQGGVGNDTVQIGSWIMQATTQPLAADALDGKWRCIQPALDLAATALNPPVSSGMIDERDWILKGGGIASDDHGSLDSARLTFNAGFAADANAKPAPLPGVVYAFRQDTQTRPGTGEEREEVILPLDDQSFAYLREVDGKAESTVAGLCYRRSDKRPGRPSH</sequence>
<dbReference type="RefSeq" id="WP_150372038.1">
    <property type="nucleotide sequence ID" value="NZ_CP044065.1"/>
</dbReference>